<reference evidence="1 2" key="1">
    <citation type="submission" date="2020-08" db="EMBL/GenBank/DDBJ databases">
        <title>Sequencing the genomes of 1000 actinobacteria strains.</title>
        <authorList>
            <person name="Klenk H.-P."/>
        </authorList>
    </citation>
    <scope>NUCLEOTIDE SEQUENCE [LARGE SCALE GENOMIC DNA]</scope>
    <source>
        <strain evidence="1 2">DSM 45784</strain>
    </source>
</reference>
<organism evidence="1 2">
    <name type="scientific">Sphaerisporangium siamense</name>
    <dbReference type="NCBI Taxonomy" id="795645"/>
    <lineage>
        <taxon>Bacteria</taxon>
        <taxon>Bacillati</taxon>
        <taxon>Actinomycetota</taxon>
        <taxon>Actinomycetes</taxon>
        <taxon>Streptosporangiales</taxon>
        <taxon>Streptosporangiaceae</taxon>
        <taxon>Sphaerisporangium</taxon>
    </lineage>
</organism>
<sequence>MPYYLHSDPAADDGYWRNAGLTECARGDQCTDPRLLAVDGTTRRAPALTPRVFCAADEAVIAQVLAVLPARWRDVHAELGTKRQSSGPKVAVSKTAPIPLSENADELLRDIVAILTSWEERVAAVARLHIDTDASRRRRAHIAVDAAARTLTKHLAVLLALPAEPMMRAVSLTTAATLPRGTRGLVREAAGYAEVFLDLSGADAGLEVLQLLRRCRRLLGETPPPVRRLDGVACGGCGFSELREVLDDDGVMAGARCWECGTDYTTMTYNELVDEQRAAATRAGCRRRGLARADNDDVLSRRA</sequence>
<gene>
    <name evidence="1" type="ORF">BJ982_003762</name>
</gene>
<accession>A0A7W7G8W9</accession>
<dbReference type="EMBL" id="JACHND010000001">
    <property type="protein sequence ID" value="MBB4702218.1"/>
    <property type="molecule type" value="Genomic_DNA"/>
</dbReference>
<proteinExistence type="predicted"/>
<dbReference type="AlphaFoldDB" id="A0A7W7G8W9"/>
<dbReference type="Proteomes" id="UP000542210">
    <property type="component" value="Unassembled WGS sequence"/>
</dbReference>
<keyword evidence="2" id="KW-1185">Reference proteome</keyword>
<comment type="caution">
    <text evidence="1">The sequence shown here is derived from an EMBL/GenBank/DDBJ whole genome shotgun (WGS) entry which is preliminary data.</text>
</comment>
<dbReference type="RefSeq" id="WP_184881814.1">
    <property type="nucleotide sequence ID" value="NZ_BOOV01000026.1"/>
</dbReference>
<evidence type="ECO:0000313" key="2">
    <source>
        <dbReference type="Proteomes" id="UP000542210"/>
    </source>
</evidence>
<evidence type="ECO:0000313" key="1">
    <source>
        <dbReference type="EMBL" id="MBB4702218.1"/>
    </source>
</evidence>
<name>A0A7W7G8W9_9ACTN</name>
<protein>
    <submittedName>
        <fullName evidence="1">Uncharacterized protein</fullName>
    </submittedName>
</protein>